<dbReference type="Pfam" id="PF02900">
    <property type="entry name" value="LigB"/>
    <property type="match status" value="1"/>
</dbReference>
<feature type="domain" description="Extradiol ring-cleavage dioxygenase class III enzyme subunit B" evidence="1">
    <location>
        <begin position="12"/>
        <end position="281"/>
    </location>
</feature>
<dbReference type="RefSeq" id="WP_218860875.1">
    <property type="nucleotide sequence ID" value="NZ_JACBZR010000001.1"/>
</dbReference>
<accession>A0A7Z0DMD7</accession>
<evidence type="ECO:0000313" key="2">
    <source>
        <dbReference type="EMBL" id="NYI78299.1"/>
    </source>
</evidence>
<evidence type="ECO:0000259" key="1">
    <source>
        <dbReference type="Pfam" id="PF02900"/>
    </source>
</evidence>
<dbReference type="InterPro" id="IPR004183">
    <property type="entry name" value="Xdiol_dOase_suB"/>
</dbReference>
<organism evidence="2 3">
    <name type="scientific">Nocardioides panzhihuensis</name>
    <dbReference type="NCBI Taxonomy" id="860243"/>
    <lineage>
        <taxon>Bacteria</taxon>
        <taxon>Bacillati</taxon>
        <taxon>Actinomycetota</taxon>
        <taxon>Actinomycetes</taxon>
        <taxon>Propionibacteriales</taxon>
        <taxon>Nocardioidaceae</taxon>
        <taxon>Nocardioides</taxon>
    </lineage>
</organism>
<evidence type="ECO:0000313" key="3">
    <source>
        <dbReference type="Proteomes" id="UP000564496"/>
    </source>
</evidence>
<keyword evidence="3" id="KW-1185">Reference proteome</keyword>
<dbReference type="SUPFAM" id="SSF53213">
    <property type="entry name" value="LigB-like"/>
    <property type="match status" value="1"/>
</dbReference>
<dbReference type="EC" id="1.13.11.16" evidence="2"/>
<proteinExistence type="predicted"/>
<dbReference type="Gene3D" id="3.40.830.10">
    <property type="entry name" value="LigB-like"/>
    <property type="match status" value="1"/>
</dbReference>
<dbReference type="EMBL" id="JACBZR010000001">
    <property type="protein sequence ID" value="NYI78299.1"/>
    <property type="molecule type" value="Genomic_DNA"/>
</dbReference>
<dbReference type="GO" id="GO:0047070">
    <property type="term" value="F:3-carboxyethylcatechol 2,3-dioxygenase activity"/>
    <property type="evidence" value="ECO:0007669"/>
    <property type="project" value="UniProtKB-EC"/>
</dbReference>
<protein>
    <submittedName>
        <fullName evidence="2">2,3-dihydroxyphenylpropionate 1,2-dioxygenase</fullName>
        <ecNumber evidence="2">1.13.11.16</ecNumber>
    </submittedName>
</protein>
<keyword evidence="2" id="KW-0223">Dioxygenase</keyword>
<dbReference type="NCBIfam" id="NF009909">
    <property type="entry name" value="PRK13370.1-3"/>
    <property type="match status" value="1"/>
</dbReference>
<dbReference type="Proteomes" id="UP000564496">
    <property type="component" value="Unassembled WGS sequence"/>
</dbReference>
<name>A0A7Z0DMD7_9ACTN</name>
<dbReference type="AlphaFoldDB" id="A0A7Z0DMD7"/>
<sequence>MPRRPASDTMVVCASHSPGMLRDATEEHGAHFRAGIDEARRRVTAFEPDLVVFFGSDHRRAFVDSVPAVALMLAADGLGDLGSPTGSYDVPAEIAEPLAASLLAQGFDVTVVRKVALDHGFGQTYGHLIGDLPTVPVIPIYLNCATPPLASPGRAYALGRQVGEELSGLGKRVLYVGSGGLSHSPPSLEAAAAGLSDEERLAVNEAGRAAAREKIVPDWDQAFLARIAEDPESLATFTDADIIPAGVGAHEVRTWIAAVAAGATPMETVAYEPVPEWITGMGVATTPTGATSAPLPSPSQIEQVQP</sequence>
<reference evidence="2 3" key="1">
    <citation type="submission" date="2020-07" db="EMBL/GenBank/DDBJ databases">
        <title>Sequencing the genomes of 1000 actinobacteria strains.</title>
        <authorList>
            <person name="Klenk H.-P."/>
        </authorList>
    </citation>
    <scope>NUCLEOTIDE SEQUENCE [LARGE SCALE GENOMIC DNA]</scope>
    <source>
        <strain evidence="2 3">DSM 26487</strain>
    </source>
</reference>
<gene>
    <name evidence="2" type="ORF">BJ988_002947</name>
</gene>
<dbReference type="GO" id="GO:0008198">
    <property type="term" value="F:ferrous iron binding"/>
    <property type="evidence" value="ECO:0007669"/>
    <property type="project" value="InterPro"/>
</dbReference>
<keyword evidence="2" id="KW-0560">Oxidoreductase</keyword>
<comment type="caution">
    <text evidence="2">The sequence shown here is derived from an EMBL/GenBank/DDBJ whole genome shotgun (WGS) entry which is preliminary data.</text>
</comment>